<evidence type="ECO:0000256" key="7">
    <source>
        <dbReference type="ARBA" id="ARBA00048372"/>
    </source>
</evidence>
<dbReference type="OrthoDB" id="9802238at2"/>
<dbReference type="GO" id="GO:0005737">
    <property type="term" value="C:cytoplasm"/>
    <property type="evidence" value="ECO:0007669"/>
    <property type="project" value="UniProtKB-SubCell"/>
</dbReference>
<evidence type="ECO:0000259" key="9">
    <source>
        <dbReference type="PROSITE" id="PS51186"/>
    </source>
</evidence>
<comment type="catalytic activity">
    <reaction evidence="7 8">
        <text>L-glutamate + acetyl-CoA = N-acetyl-L-glutamate + CoA + H(+)</text>
        <dbReference type="Rhea" id="RHEA:24292"/>
        <dbReference type="ChEBI" id="CHEBI:15378"/>
        <dbReference type="ChEBI" id="CHEBI:29985"/>
        <dbReference type="ChEBI" id="CHEBI:44337"/>
        <dbReference type="ChEBI" id="CHEBI:57287"/>
        <dbReference type="ChEBI" id="CHEBI:57288"/>
        <dbReference type="EC" id="2.3.1.1"/>
    </reaction>
</comment>
<evidence type="ECO:0000256" key="1">
    <source>
        <dbReference type="ARBA" id="ARBA00004925"/>
    </source>
</evidence>
<proteinExistence type="inferred from homology"/>
<dbReference type="PROSITE" id="PS51186">
    <property type="entry name" value="GNAT"/>
    <property type="match status" value="1"/>
</dbReference>
<sequence>MANSSANPSAKSNTNANYVEFFRHCSPYINGHRGKTLVLLLDGDALTDGKFNNIANDLALLNSLGLRLVIVHGGRPQIESQLAQRGIKSQLHRHLRITDGPTLECVKEVIGGLRTDIEARLSMGLPNSPMHGAKLRVCSGNFIAAKPLGVVDGVDYCHTGEVRRVDSSSINHLLDQGSMVLLSNLGYSPTGEVFNLAIEDVAAQVAIALKADKLICFGEDNGIVHDSGQQHSELLTKAAERLLQQYLDGLTDSQQPHSQLARQLTAVTTACHGGVDRGHLISYHQDGALLLELFTRDGTGTMVLQESYEQVRQAGIDDVGGILELIRPLEERGVLVRRSRELLETEIDRFVLVERDNSIIGCAALYPYQDGSAELACVAVSDDYRGGNRGDRMLSQIEQQARAQGIERLFVLTTRTAHWFQERGFVEADLSTLPKGKQALYNLQRNSKVFEKNLG</sequence>
<evidence type="ECO:0000256" key="8">
    <source>
        <dbReference type="HAMAP-Rule" id="MF_01105"/>
    </source>
</evidence>
<dbReference type="Proteomes" id="UP000253769">
    <property type="component" value="Unassembled WGS sequence"/>
</dbReference>
<dbReference type="InterPro" id="IPR036393">
    <property type="entry name" value="AceGlu_kinase-like_sf"/>
</dbReference>
<dbReference type="GO" id="GO:0004042">
    <property type="term" value="F:L-glutamate N-acetyltransferase activity"/>
    <property type="evidence" value="ECO:0007669"/>
    <property type="project" value="UniProtKB-UniRule"/>
</dbReference>
<gene>
    <name evidence="8" type="primary">argA</name>
    <name evidence="10" type="ORF">DV711_14015</name>
</gene>
<comment type="subcellular location">
    <subcellularLocation>
        <location evidence="8">Cytoplasm</location>
    </subcellularLocation>
</comment>
<dbReference type="SUPFAM" id="SSF55729">
    <property type="entry name" value="Acyl-CoA N-acyltransferases (Nat)"/>
    <property type="match status" value="1"/>
</dbReference>
<evidence type="ECO:0000313" key="11">
    <source>
        <dbReference type="Proteomes" id="UP000253769"/>
    </source>
</evidence>
<dbReference type="Pfam" id="PF00696">
    <property type="entry name" value="AA_kinase"/>
    <property type="match status" value="1"/>
</dbReference>
<keyword evidence="5 8" id="KW-0808">Transferase</keyword>
<evidence type="ECO:0000256" key="5">
    <source>
        <dbReference type="ARBA" id="ARBA00022679"/>
    </source>
</evidence>
<reference evidence="10 11" key="1">
    <citation type="submission" date="2018-07" db="EMBL/GenBank/DDBJ databases">
        <title>Motiliproteus coralliicola sp. nov., a bacterium isolated from Coral.</title>
        <authorList>
            <person name="Wang G."/>
        </authorList>
    </citation>
    <scope>NUCLEOTIDE SEQUENCE [LARGE SCALE GENOMIC DNA]</scope>
    <source>
        <strain evidence="10 11">C34</strain>
    </source>
</reference>
<dbReference type="InterPro" id="IPR000182">
    <property type="entry name" value="GNAT_dom"/>
</dbReference>
<dbReference type="UniPathway" id="UPA00068">
    <property type="reaction ID" value="UER00106"/>
</dbReference>
<dbReference type="HAMAP" id="MF_01105">
    <property type="entry name" value="N_acetyl_glu_synth"/>
    <property type="match status" value="1"/>
</dbReference>
<dbReference type="Pfam" id="PF00583">
    <property type="entry name" value="Acetyltransf_1"/>
    <property type="match status" value="1"/>
</dbReference>
<accession>A0A369WAW7</accession>
<dbReference type="SUPFAM" id="SSF53633">
    <property type="entry name" value="Carbamate kinase-like"/>
    <property type="match status" value="1"/>
</dbReference>
<protein>
    <recommendedName>
        <fullName evidence="8">Amino-acid acetyltransferase</fullName>
        <ecNumber evidence="8">2.3.1.1</ecNumber>
    </recommendedName>
    <alternativeName>
        <fullName evidence="8">N-acetylglutamate synthase</fullName>
        <shortName evidence="8">AGS</shortName>
        <shortName evidence="8">NAGS</shortName>
    </alternativeName>
</protein>
<feature type="domain" description="N-acetyltransferase" evidence="9">
    <location>
        <begin position="309"/>
        <end position="447"/>
    </location>
</feature>
<comment type="similarity">
    <text evidence="2 8">Belongs to the acetyltransferase family. ArgA subfamily.</text>
</comment>
<dbReference type="PANTHER" id="PTHR30602:SF12">
    <property type="entry name" value="AMINO-ACID ACETYLTRANSFERASE NAGS1, CHLOROPLASTIC-RELATED"/>
    <property type="match status" value="1"/>
</dbReference>
<dbReference type="NCBIfam" id="NF003641">
    <property type="entry name" value="PRK05279.1"/>
    <property type="match status" value="1"/>
</dbReference>
<dbReference type="InterPro" id="IPR033719">
    <property type="entry name" value="NAGS_kin"/>
</dbReference>
<keyword evidence="4 8" id="KW-0028">Amino-acid biosynthesis</keyword>
<dbReference type="InterPro" id="IPR016181">
    <property type="entry name" value="Acyl_CoA_acyltransferase"/>
</dbReference>
<dbReference type="PIRSF" id="PIRSF000423">
    <property type="entry name" value="ArgA"/>
    <property type="match status" value="1"/>
</dbReference>
<keyword evidence="6 8" id="KW-0012">Acyltransferase</keyword>
<dbReference type="EC" id="2.3.1.1" evidence="8"/>
<dbReference type="GO" id="GO:0006526">
    <property type="term" value="P:L-arginine biosynthetic process"/>
    <property type="evidence" value="ECO:0007669"/>
    <property type="project" value="UniProtKB-UniRule"/>
</dbReference>
<dbReference type="AlphaFoldDB" id="A0A369WAW7"/>
<keyword evidence="8" id="KW-0963">Cytoplasm</keyword>
<evidence type="ECO:0000313" key="10">
    <source>
        <dbReference type="EMBL" id="RDE19158.1"/>
    </source>
</evidence>
<dbReference type="NCBIfam" id="TIGR01890">
    <property type="entry name" value="N-Ac-Glu-synth"/>
    <property type="match status" value="1"/>
</dbReference>
<evidence type="ECO:0000256" key="2">
    <source>
        <dbReference type="ARBA" id="ARBA00009145"/>
    </source>
</evidence>
<dbReference type="InterPro" id="IPR010167">
    <property type="entry name" value="NH2A_AcTrfase"/>
</dbReference>
<dbReference type="InterPro" id="IPR001048">
    <property type="entry name" value="Asp/Glu/Uridylate_kinase"/>
</dbReference>
<comment type="caution">
    <text evidence="10">The sequence shown here is derived from an EMBL/GenBank/DDBJ whole genome shotgun (WGS) entry which is preliminary data.</text>
</comment>
<evidence type="ECO:0000256" key="4">
    <source>
        <dbReference type="ARBA" id="ARBA00022605"/>
    </source>
</evidence>
<keyword evidence="11" id="KW-1185">Reference proteome</keyword>
<dbReference type="EMBL" id="QQOH01000004">
    <property type="protein sequence ID" value="RDE19158.1"/>
    <property type="molecule type" value="Genomic_DNA"/>
</dbReference>
<dbReference type="CDD" id="cd04237">
    <property type="entry name" value="AAK_NAGS-ABP"/>
    <property type="match status" value="1"/>
</dbReference>
<dbReference type="CDD" id="cd04301">
    <property type="entry name" value="NAT_SF"/>
    <property type="match status" value="1"/>
</dbReference>
<dbReference type="PANTHER" id="PTHR30602">
    <property type="entry name" value="AMINO-ACID ACETYLTRANSFERASE"/>
    <property type="match status" value="1"/>
</dbReference>
<comment type="pathway">
    <text evidence="1 8">Amino-acid biosynthesis; L-arginine biosynthesis; N(2)-acetyl-L-ornithine from L-glutamate: step 1/4.</text>
</comment>
<keyword evidence="3 8" id="KW-0055">Arginine biosynthesis</keyword>
<name>A0A369WAW7_9GAMM</name>
<comment type="miscellaneous">
    <text evidence="8">In bacteria which possess the bifunctional enzyme ornithine acetyltransferase/N-acetylglutamate synthase (ArgJ), ArgA fulfills an anaplerotic role.</text>
</comment>
<dbReference type="Gene3D" id="3.40.1160.10">
    <property type="entry name" value="Acetylglutamate kinase-like"/>
    <property type="match status" value="1"/>
</dbReference>
<evidence type="ECO:0000256" key="3">
    <source>
        <dbReference type="ARBA" id="ARBA00022571"/>
    </source>
</evidence>
<dbReference type="Gene3D" id="3.40.630.30">
    <property type="match status" value="1"/>
</dbReference>
<organism evidence="10 11">
    <name type="scientific">Motiliproteus coralliicola</name>
    <dbReference type="NCBI Taxonomy" id="2283196"/>
    <lineage>
        <taxon>Bacteria</taxon>
        <taxon>Pseudomonadati</taxon>
        <taxon>Pseudomonadota</taxon>
        <taxon>Gammaproteobacteria</taxon>
        <taxon>Oceanospirillales</taxon>
        <taxon>Oceanospirillaceae</taxon>
        <taxon>Motiliproteus</taxon>
    </lineage>
</organism>
<evidence type="ECO:0000256" key="6">
    <source>
        <dbReference type="ARBA" id="ARBA00023315"/>
    </source>
</evidence>